<sequence>MTMTIHAIGLALATSLALLTSTGVAGAVEIVRTDANEFGNLEIFFANGEAQAKVTLEADYSFEAHVEALWICGTPQGDMLVSAEYRKIMQSTLRDRVPLEATSEERLVSLDLPAHFVIQKGKLYCPSGYRPMLVTVHYNQIQASIEGQPAAEGQPVSWVDDTFKDRIRARQTRRGTLQVSFMARRMTKSVAKSAFGAAEMVELGTPSETEAPGDDALEARLE</sequence>
<organism evidence="3 4">
    <name type="scientific">Polyangium fumosum</name>
    <dbReference type="NCBI Taxonomy" id="889272"/>
    <lineage>
        <taxon>Bacteria</taxon>
        <taxon>Pseudomonadati</taxon>
        <taxon>Myxococcota</taxon>
        <taxon>Polyangia</taxon>
        <taxon>Polyangiales</taxon>
        <taxon>Polyangiaceae</taxon>
        <taxon>Polyangium</taxon>
    </lineage>
</organism>
<name>A0A4U1IJ26_9BACT</name>
<comment type="caution">
    <text evidence="3">The sequence shown here is derived from an EMBL/GenBank/DDBJ whole genome shotgun (WGS) entry which is preliminary data.</text>
</comment>
<keyword evidence="4" id="KW-1185">Reference proteome</keyword>
<evidence type="ECO:0000313" key="3">
    <source>
        <dbReference type="EMBL" id="TKC93655.1"/>
    </source>
</evidence>
<protein>
    <recommendedName>
        <fullName evidence="5">DUF2330 domain-containing protein</fullName>
    </recommendedName>
</protein>
<dbReference type="OrthoDB" id="9872820at2"/>
<reference evidence="3 4" key="1">
    <citation type="submission" date="2019-04" db="EMBL/GenBank/DDBJ databases">
        <authorList>
            <person name="Li Y."/>
            <person name="Wang J."/>
        </authorList>
    </citation>
    <scope>NUCLEOTIDE SEQUENCE [LARGE SCALE GENOMIC DNA]</scope>
    <source>
        <strain evidence="3 4">DSM 14668</strain>
    </source>
</reference>
<feature type="chain" id="PRO_5020866714" description="DUF2330 domain-containing protein" evidence="2">
    <location>
        <begin position="28"/>
        <end position="222"/>
    </location>
</feature>
<dbReference type="AlphaFoldDB" id="A0A4U1IJ26"/>
<gene>
    <name evidence="3" type="ORF">E8A74_49280</name>
</gene>
<dbReference type="Proteomes" id="UP000309215">
    <property type="component" value="Unassembled WGS sequence"/>
</dbReference>
<evidence type="ECO:0000256" key="2">
    <source>
        <dbReference type="SAM" id="SignalP"/>
    </source>
</evidence>
<evidence type="ECO:0000256" key="1">
    <source>
        <dbReference type="SAM" id="MobiDB-lite"/>
    </source>
</evidence>
<evidence type="ECO:0008006" key="5">
    <source>
        <dbReference type="Google" id="ProtNLM"/>
    </source>
</evidence>
<dbReference type="RefSeq" id="WP_136936160.1">
    <property type="nucleotide sequence ID" value="NZ_SSMQ01000119.1"/>
</dbReference>
<keyword evidence="2" id="KW-0732">Signal</keyword>
<evidence type="ECO:0000313" key="4">
    <source>
        <dbReference type="Proteomes" id="UP000309215"/>
    </source>
</evidence>
<feature type="region of interest" description="Disordered" evidence="1">
    <location>
        <begin position="203"/>
        <end position="222"/>
    </location>
</feature>
<accession>A0A4U1IJ26</accession>
<proteinExistence type="predicted"/>
<feature type="signal peptide" evidence="2">
    <location>
        <begin position="1"/>
        <end position="27"/>
    </location>
</feature>
<dbReference type="EMBL" id="SSMQ01000119">
    <property type="protein sequence ID" value="TKC93655.1"/>
    <property type="molecule type" value="Genomic_DNA"/>
</dbReference>